<dbReference type="InterPro" id="IPR036893">
    <property type="entry name" value="SBP_sf"/>
</dbReference>
<evidence type="ECO:0000256" key="5">
    <source>
        <dbReference type="ARBA" id="ARBA00023015"/>
    </source>
</evidence>
<dbReference type="FunFam" id="4.10.1100.10:FF:000001">
    <property type="entry name" value="Squamosa promoter-binding-like protein 14"/>
    <property type="match status" value="1"/>
</dbReference>
<keyword evidence="4" id="KW-0862">Zinc</keyword>
<protein>
    <submittedName>
        <fullName evidence="12">SQUAMOSA promoter-binding-like 9</fullName>
    </submittedName>
</protein>
<comment type="subcellular location">
    <subcellularLocation>
        <location evidence="1">Nucleus</location>
    </subcellularLocation>
</comment>
<dbReference type="PANTHER" id="PTHR31251">
    <property type="entry name" value="SQUAMOSA PROMOTER-BINDING-LIKE PROTEIN 4"/>
    <property type="match status" value="1"/>
</dbReference>
<dbReference type="InterPro" id="IPR004333">
    <property type="entry name" value="SBP_dom"/>
</dbReference>
<dbReference type="SUPFAM" id="SSF103612">
    <property type="entry name" value="SBT domain"/>
    <property type="match status" value="1"/>
</dbReference>
<evidence type="ECO:0000256" key="4">
    <source>
        <dbReference type="ARBA" id="ARBA00022833"/>
    </source>
</evidence>
<accession>M9QR45</accession>
<evidence type="ECO:0000259" key="11">
    <source>
        <dbReference type="PROSITE" id="PS51141"/>
    </source>
</evidence>
<reference evidence="12" key="1">
    <citation type="submission" date="2013-03" db="EMBL/GenBank/DDBJ databases">
        <title>Catalog of Erycina pusilla miRNA and categorization of reproductive phase-related miRNAs and their target gene families.</title>
        <authorList>
            <person name="Lin C.-S."/>
            <person name="Chan M.-T."/>
            <person name="Shih M.-C."/>
            <person name="Chou M.-L."/>
        </authorList>
    </citation>
    <scope>NUCLEOTIDE SEQUENCE</scope>
</reference>
<dbReference type="PANTHER" id="PTHR31251:SF208">
    <property type="entry name" value="SQUAMOSA PROMOTER-BINDING-LIKE PROTEIN 18"/>
    <property type="match status" value="1"/>
</dbReference>
<evidence type="ECO:0000256" key="10">
    <source>
        <dbReference type="SAM" id="MobiDB-lite"/>
    </source>
</evidence>
<dbReference type="PROSITE" id="PS51141">
    <property type="entry name" value="ZF_SBP"/>
    <property type="match status" value="1"/>
</dbReference>
<evidence type="ECO:0000256" key="6">
    <source>
        <dbReference type="ARBA" id="ARBA00023125"/>
    </source>
</evidence>
<keyword evidence="5" id="KW-0805">Transcription regulation</keyword>
<gene>
    <name evidence="12" type="primary">SPL9</name>
</gene>
<evidence type="ECO:0000256" key="2">
    <source>
        <dbReference type="ARBA" id="ARBA00022723"/>
    </source>
</evidence>
<dbReference type="Gene3D" id="4.10.1100.10">
    <property type="entry name" value="Transcription factor, SBP-box domain"/>
    <property type="match status" value="1"/>
</dbReference>
<dbReference type="Pfam" id="PF03110">
    <property type="entry name" value="SBP"/>
    <property type="match status" value="1"/>
</dbReference>
<keyword evidence="8" id="KW-0539">Nucleus</keyword>
<evidence type="ECO:0000256" key="8">
    <source>
        <dbReference type="ARBA" id="ARBA00023242"/>
    </source>
</evidence>
<dbReference type="InterPro" id="IPR044817">
    <property type="entry name" value="SBP-like"/>
</dbReference>
<name>M9QR45_9ASPA</name>
<evidence type="ECO:0000256" key="3">
    <source>
        <dbReference type="ARBA" id="ARBA00022771"/>
    </source>
</evidence>
<evidence type="ECO:0000256" key="9">
    <source>
        <dbReference type="PROSITE-ProRule" id="PRU00470"/>
    </source>
</evidence>
<dbReference type="EMBL" id="KC836916">
    <property type="protein sequence ID" value="AGI62057.1"/>
    <property type="molecule type" value="mRNA"/>
</dbReference>
<keyword evidence="7" id="KW-0804">Transcription</keyword>
<keyword evidence="3 9" id="KW-0863">Zinc-finger</keyword>
<dbReference type="AlphaFoldDB" id="M9QR45"/>
<sequence length="391" mass="43625">MEWEFKMSPWDISELDQNTCEVNLSSVVGSSGSRTGDLNCSVDLKLGGFGDFEMSDKWVQNRGFEMPMEMSVTVASGGQLKRPRVPSLGGSQNVLCLVDGCRNDLSHCREYHRRHKVCEVHSKTPIVLVGGQEQRFCQQCSRFHLLAEFDEVKRSCRKRLDGHNRRRRKPQPDLIPGTRFPTHPQTFQIATTDSTWSTTVKSEEDGHSNPPLHFINMTPPPPQHLSSSLTWSFKERKQLPFLQDGEMTLGSRTPMEPVAAIQPPFKTISSAPERKIIFTNGLPKPHLDSDRALSLLSSSTHTPCISLGHEMSVHRIAASGQPVFSSLEYGIGVGLHSNFQATSNPVVEKEQVSDVMVSDAIEGELHCHRIFQIDGEGTSNVASQSLPFSWY</sequence>
<dbReference type="GO" id="GO:0003677">
    <property type="term" value="F:DNA binding"/>
    <property type="evidence" value="ECO:0007669"/>
    <property type="project" value="UniProtKB-KW"/>
</dbReference>
<evidence type="ECO:0000256" key="7">
    <source>
        <dbReference type="ARBA" id="ARBA00023163"/>
    </source>
</evidence>
<organism evidence="12">
    <name type="scientific">Erycina pusilla</name>
    <dbReference type="NCBI Taxonomy" id="154679"/>
    <lineage>
        <taxon>Eukaryota</taxon>
        <taxon>Viridiplantae</taxon>
        <taxon>Streptophyta</taxon>
        <taxon>Embryophyta</taxon>
        <taxon>Tracheophyta</taxon>
        <taxon>Spermatophyta</taxon>
        <taxon>Magnoliopsida</taxon>
        <taxon>Liliopsida</taxon>
        <taxon>Asparagales</taxon>
        <taxon>Orchidaceae</taxon>
        <taxon>Epidendroideae</taxon>
        <taxon>Cymbidieae</taxon>
        <taxon>Oncidiinae</taxon>
        <taxon>Erycina</taxon>
    </lineage>
</organism>
<dbReference type="GO" id="GO:0008270">
    <property type="term" value="F:zinc ion binding"/>
    <property type="evidence" value="ECO:0007669"/>
    <property type="project" value="UniProtKB-KW"/>
</dbReference>
<dbReference type="GO" id="GO:0005634">
    <property type="term" value="C:nucleus"/>
    <property type="evidence" value="ECO:0007669"/>
    <property type="project" value="UniProtKB-SubCell"/>
</dbReference>
<keyword evidence="6" id="KW-0238">DNA-binding</keyword>
<proteinExistence type="evidence at transcript level"/>
<evidence type="ECO:0000313" key="12">
    <source>
        <dbReference type="EMBL" id="AGI62057.1"/>
    </source>
</evidence>
<evidence type="ECO:0000256" key="1">
    <source>
        <dbReference type="ARBA" id="ARBA00004123"/>
    </source>
</evidence>
<keyword evidence="2" id="KW-0479">Metal-binding</keyword>
<feature type="domain" description="SBP-type" evidence="11">
    <location>
        <begin position="93"/>
        <end position="170"/>
    </location>
</feature>
<feature type="region of interest" description="Disordered" evidence="10">
    <location>
        <begin position="161"/>
        <end position="184"/>
    </location>
</feature>